<dbReference type="InterPro" id="IPR051200">
    <property type="entry name" value="Host-pathogen_enzymatic-act"/>
</dbReference>
<dbReference type="PANTHER" id="PTHR47197:SF3">
    <property type="entry name" value="DIHYDRO-HEME D1 DEHYDROGENASE"/>
    <property type="match status" value="1"/>
</dbReference>
<accession>A0A6J7FYE0</accession>
<dbReference type="InterPro" id="IPR019405">
    <property type="entry name" value="Lactonase_7-beta_prop"/>
</dbReference>
<name>A0A6J7FYE0_9ZZZZ</name>
<dbReference type="AlphaFoldDB" id="A0A6J7FYE0"/>
<dbReference type="Gene3D" id="2.130.10.10">
    <property type="entry name" value="YVTN repeat-like/Quinoprotein amine dehydrogenase"/>
    <property type="match status" value="2"/>
</dbReference>
<proteinExistence type="predicted"/>
<dbReference type="InterPro" id="IPR015943">
    <property type="entry name" value="WD40/YVTN_repeat-like_dom_sf"/>
</dbReference>
<dbReference type="InterPro" id="IPR011964">
    <property type="entry name" value="YVTN_b-propeller_repeat"/>
</dbReference>
<dbReference type="SUPFAM" id="SSF51004">
    <property type="entry name" value="C-terminal (heme d1) domain of cytochrome cd1-nitrite reductase"/>
    <property type="match status" value="1"/>
</dbReference>
<dbReference type="InterPro" id="IPR011048">
    <property type="entry name" value="Haem_d1_sf"/>
</dbReference>
<gene>
    <name evidence="1" type="ORF">UFOPK3495_00779</name>
    <name evidence="2" type="ORF">UFOPK4237_00612</name>
</gene>
<reference evidence="1" key="1">
    <citation type="submission" date="2020-05" db="EMBL/GenBank/DDBJ databases">
        <authorList>
            <person name="Chiriac C."/>
            <person name="Salcher M."/>
            <person name="Ghai R."/>
            <person name="Kavagutti S V."/>
        </authorList>
    </citation>
    <scope>NUCLEOTIDE SEQUENCE</scope>
</reference>
<dbReference type="EMBL" id="CAFBPZ010000029">
    <property type="protein sequence ID" value="CAB5037291.1"/>
    <property type="molecule type" value="Genomic_DNA"/>
</dbReference>
<evidence type="ECO:0000313" key="1">
    <source>
        <dbReference type="EMBL" id="CAB4897630.1"/>
    </source>
</evidence>
<sequence>MKRSLPIVPLLVVVMCASWFSAAQASVSVNPNSYVPGKFAMGSSPKGVATSGLVGVAANSADGTVTLFNTCAPKSCLPTKTATVTVGKQPSDVAISAVSGQSTVTAYITNSDDGTITIIPIKASTASMSSSPSTITIGGEPTGIAASADGRWVYISDKGSDSLLVINTESKKVDARIPVGTKPWGVAVSPDGTRAYVVNNGAGSISVVNTSARSVSATIKIGSAPGDIAIDPAGKTVYATNNGSDSVSIIDTSSNIVAKTVSVGNQPWGVAATSSAAYVAAYGSGKISVISSSSRSVVGTINSGANPFGVAVSTNPTIGSQAVLASNSGSGSLSIIAQTAPTAAVTWTSSKSAKSVTGKVSLMPAVAYTMIATKGSATKSGTCSVTSPGSTVTCTAKLTSGSWKVSVKTRLPWQPTAGGQQNKQFTF</sequence>
<protein>
    <submittedName>
        <fullName evidence="1">Unannotated protein</fullName>
    </submittedName>
</protein>
<evidence type="ECO:0000313" key="2">
    <source>
        <dbReference type="EMBL" id="CAB5037291.1"/>
    </source>
</evidence>
<organism evidence="1">
    <name type="scientific">freshwater metagenome</name>
    <dbReference type="NCBI Taxonomy" id="449393"/>
    <lineage>
        <taxon>unclassified sequences</taxon>
        <taxon>metagenomes</taxon>
        <taxon>ecological metagenomes</taxon>
    </lineage>
</organism>
<dbReference type="Pfam" id="PF10282">
    <property type="entry name" value="Lactonase"/>
    <property type="match status" value="1"/>
</dbReference>
<dbReference type="PANTHER" id="PTHR47197">
    <property type="entry name" value="PROTEIN NIRF"/>
    <property type="match status" value="1"/>
</dbReference>
<dbReference type="NCBIfam" id="TIGR02276">
    <property type="entry name" value="beta_rpt_yvtn"/>
    <property type="match status" value="3"/>
</dbReference>
<dbReference type="EMBL" id="CAFBMC010000033">
    <property type="protein sequence ID" value="CAB4897630.1"/>
    <property type="molecule type" value="Genomic_DNA"/>
</dbReference>